<evidence type="ECO:0000313" key="2">
    <source>
        <dbReference type="Proteomes" id="UP000091846"/>
    </source>
</evidence>
<accession>A0A1A2YUI5</accession>
<evidence type="ECO:0000313" key="1">
    <source>
        <dbReference type="EMBL" id="OBI40897.1"/>
    </source>
</evidence>
<dbReference type="InterPro" id="IPR024384">
    <property type="entry name" value="DUF2742"/>
</dbReference>
<comment type="caution">
    <text evidence="1">The sequence shown here is derived from an EMBL/GenBank/DDBJ whole genome shotgun (WGS) entry which is preliminary data.</text>
</comment>
<dbReference type="AlphaFoldDB" id="A0A1A2YUI5"/>
<reference evidence="1 2" key="1">
    <citation type="submission" date="2016-06" db="EMBL/GenBank/DDBJ databases">
        <authorList>
            <person name="Kjaerup R.B."/>
            <person name="Dalgaard T.S."/>
            <person name="Juul-Madsen H.R."/>
        </authorList>
    </citation>
    <scope>NUCLEOTIDE SEQUENCE [LARGE SCALE GENOMIC DNA]</scope>
    <source>
        <strain evidence="1 2">E1334</strain>
    </source>
</reference>
<dbReference type="EMBL" id="LZKI01000099">
    <property type="protein sequence ID" value="OBI40897.1"/>
    <property type="molecule type" value="Genomic_DNA"/>
</dbReference>
<protein>
    <submittedName>
        <fullName evidence="1">Uncharacterized protein</fullName>
    </submittedName>
</protein>
<proteinExistence type="predicted"/>
<dbReference type="Pfam" id="PF10888">
    <property type="entry name" value="DUF2742"/>
    <property type="match status" value="1"/>
</dbReference>
<gene>
    <name evidence="1" type="ORF">A5708_24800</name>
</gene>
<sequence length="161" mass="16563">MYEYINQQRKQLGALQLSAPPLGTPAWVALPDDDPAKLSAVLNAAEAMAYSVNAAQAAEAEASRAISAAADWTAIAKANRDRADFLAANPWARRVVEDGSAAKGVTALCREAENAADNAYSASTPNAAAENEAMDAAVDMLDASTALAATADPWAGRVSAA</sequence>
<dbReference type="Proteomes" id="UP000091846">
    <property type="component" value="Unassembled WGS sequence"/>
</dbReference>
<name>A0A1A2YUI5_9MYCO</name>
<organism evidence="1 2">
    <name type="scientific">Mycobacterium colombiense</name>
    <dbReference type="NCBI Taxonomy" id="339268"/>
    <lineage>
        <taxon>Bacteria</taxon>
        <taxon>Bacillati</taxon>
        <taxon>Actinomycetota</taxon>
        <taxon>Actinomycetes</taxon>
        <taxon>Mycobacteriales</taxon>
        <taxon>Mycobacteriaceae</taxon>
        <taxon>Mycobacterium</taxon>
        <taxon>Mycobacterium avium complex (MAC)</taxon>
    </lineage>
</organism>